<keyword evidence="4 6" id="KW-1133">Transmembrane helix</keyword>
<dbReference type="PANTHER" id="PTHR23505">
    <property type="entry name" value="SPINSTER"/>
    <property type="match status" value="1"/>
</dbReference>
<keyword evidence="5 6" id="KW-0472">Membrane</keyword>
<evidence type="ECO:0000256" key="5">
    <source>
        <dbReference type="ARBA" id="ARBA00023136"/>
    </source>
</evidence>
<feature type="domain" description="Major facilitator superfamily (MFS) profile" evidence="7">
    <location>
        <begin position="35"/>
        <end position="438"/>
    </location>
</feature>
<dbReference type="CDD" id="cd17328">
    <property type="entry name" value="MFS_spinster_like"/>
    <property type="match status" value="1"/>
</dbReference>
<evidence type="ECO:0000313" key="8">
    <source>
        <dbReference type="EMBL" id="KAB7742669.1"/>
    </source>
</evidence>
<dbReference type="PANTHER" id="PTHR23505:SF79">
    <property type="entry name" value="PROTEIN SPINSTER"/>
    <property type="match status" value="1"/>
</dbReference>
<dbReference type="InterPro" id="IPR036259">
    <property type="entry name" value="MFS_trans_sf"/>
</dbReference>
<feature type="transmembrane region" description="Helical" evidence="6">
    <location>
        <begin position="374"/>
        <end position="392"/>
    </location>
</feature>
<evidence type="ECO:0000259" key="7">
    <source>
        <dbReference type="PROSITE" id="PS50850"/>
    </source>
</evidence>
<feature type="transmembrane region" description="Helical" evidence="6">
    <location>
        <begin position="316"/>
        <end position="335"/>
    </location>
</feature>
<feature type="transmembrane region" description="Helical" evidence="6">
    <location>
        <begin position="161"/>
        <end position="182"/>
    </location>
</feature>
<dbReference type="GO" id="GO:0022857">
    <property type="term" value="F:transmembrane transporter activity"/>
    <property type="evidence" value="ECO:0007669"/>
    <property type="project" value="InterPro"/>
</dbReference>
<feature type="transmembrane region" description="Helical" evidence="6">
    <location>
        <begin position="412"/>
        <end position="433"/>
    </location>
</feature>
<dbReference type="GO" id="GO:0016020">
    <property type="term" value="C:membrane"/>
    <property type="evidence" value="ECO:0007669"/>
    <property type="project" value="UniProtKB-SubCell"/>
</dbReference>
<evidence type="ECO:0000256" key="3">
    <source>
        <dbReference type="ARBA" id="ARBA00022692"/>
    </source>
</evidence>
<feature type="transmembrane region" description="Helical" evidence="6">
    <location>
        <begin position="341"/>
        <end position="362"/>
    </location>
</feature>
<evidence type="ECO:0000256" key="6">
    <source>
        <dbReference type="SAM" id="Phobius"/>
    </source>
</evidence>
<evidence type="ECO:0000256" key="2">
    <source>
        <dbReference type="ARBA" id="ARBA00022448"/>
    </source>
</evidence>
<feature type="transmembrane region" description="Helical" evidence="6">
    <location>
        <begin position="281"/>
        <end position="304"/>
    </location>
</feature>
<feature type="transmembrane region" description="Helical" evidence="6">
    <location>
        <begin position="247"/>
        <end position="269"/>
    </location>
</feature>
<dbReference type="EMBL" id="WESC01000001">
    <property type="protein sequence ID" value="KAB7742669.1"/>
    <property type="molecule type" value="Genomic_DNA"/>
</dbReference>
<dbReference type="Proteomes" id="UP000468901">
    <property type="component" value="Unassembled WGS sequence"/>
</dbReference>
<feature type="transmembrane region" description="Helical" evidence="6">
    <location>
        <begin position="188"/>
        <end position="206"/>
    </location>
</feature>
<reference evidence="8 9" key="1">
    <citation type="submission" date="2019-09" db="EMBL/GenBank/DDBJ databases">
        <title>Parvibaculum sedimenti sp. nov., isolated from sediment.</title>
        <authorList>
            <person name="Wang Y."/>
        </authorList>
    </citation>
    <scope>NUCLEOTIDE SEQUENCE [LARGE SCALE GENOMIC DNA]</scope>
    <source>
        <strain evidence="8 9">HXT-9</strain>
    </source>
</reference>
<keyword evidence="9" id="KW-1185">Reference proteome</keyword>
<proteinExistence type="predicted"/>
<dbReference type="SUPFAM" id="SSF103473">
    <property type="entry name" value="MFS general substrate transporter"/>
    <property type="match status" value="1"/>
</dbReference>
<accession>A0A6N6VM47</accession>
<keyword evidence="2" id="KW-0813">Transport</keyword>
<dbReference type="RefSeq" id="WP_152214223.1">
    <property type="nucleotide sequence ID" value="NZ_WESC01000001.1"/>
</dbReference>
<dbReference type="Gene3D" id="1.20.1250.20">
    <property type="entry name" value="MFS general substrate transporter like domains"/>
    <property type="match status" value="1"/>
</dbReference>
<dbReference type="InterPro" id="IPR011701">
    <property type="entry name" value="MFS"/>
</dbReference>
<protein>
    <submittedName>
        <fullName evidence="8">MFS transporter</fullName>
    </submittedName>
</protein>
<evidence type="ECO:0000256" key="4">
    <source>
        <dbReference type="ARBA" id="ARBA00022989"/>
    </source>
</evidence>
<comment type="subcellular location">
    <subcellularLocation>
        <location evidence="1">Membrane</location>
        <topology evidence="1">Multi-pass membrane protein</topology>
    </subcellularLocation>
</comment>
<organism evidence="8 9">
    <name type="scientific">Parvibaculum sedimenti</name>
    <dbReference type="NCBI Taxonomy" id="2608632"/>
    <lineage>
        <taxon>Bacteria</taxon>
        <taxon>Pseudomonadati</taxon>
        <taxon>Pseudomonadota</taxon>
        <taxon>Alphaproteobacteria</taxon>
        <taxon>Hyphomicrobiales</taxon>
        <taxon>Parvibaculaceae</taxon>
        <taxon>Parvibaculum</taxon>
    </lineage>
</organism>
<dbReference type="InterPro" id="IPR020846">
    <property type="entry name" value="MFS_dom"/>
</dbReference>
<feature type="transmembrane region" description="Helical" evidence="6">
    <location>
        <begin position="102"/>
        <end position="124"/>
    </location>
</feature>
<gene>
    <name evidence="8" type="ORF">F2P47_00605</name>
</gene>
<dbReference type="AlphaFoldDB" id="A0A6N6VM47"/>
<dbReference type="InterPro" id="IPR044770">
    <property type="entry name" value="MFS_spinster-like"/>
</dbReference>
<evidence type="ECO:0000256" key="1">
    <source>
        <dbReference type="ARBA" id="ARBA00004141"/>
    </source>
</evidence>
<sequence length="450" mass="47811">MTDEASAAIVAPARGVSKSASLTSVAFSPAYRNYALGLLMMAYTANYVDRQILSILLQPIKMELGLSDTQLGFLSGITFALFYATLGIPIAVWADRGNRRNIIALALTIFSGMTVVCGSVTSFAQLALARIGVGVGEAGSSPPAHSMISDMFPPEKRASAMGVYSLGINIGILIGFLVGGWVSQWYGWRAAFYVVGVPGLIIALLVRFTLKEPVRGHADGLTLQGEGAAPRIAEVFRLLWSQRSFRHIAFGSALAAMGGYAGVTWLPAFLSRSFAMTPGEIGTALALIIGISGGAGTYFTGHFADRLAKRDIRWNVWVVAIVVGICFPFSIALYLSAGKVAALTIFVIPAFGGAAYIAPSLAMTQALVTVRMRAAASAVLFLVLNLIGMGLGPQLAGLLSDLYHPTYGQESLRYALLTISVVWVWAAVHYLLAARTLKDDIERARLHGLG</sequence>
<evidence type="ECO:0000313" key="9">
    <source>
        <dbReference type="Proteomes" id="UP000468901"/>
    </source>
</evidence>
<dbReference type="Pfam" id="PF07690">
    <property type="entry name" value="MFS_1"/>
    <property type="match status" value="1"/>
</dbReference>
<comment type="caution">
    <text evidence="8">The sequence shown here is derived from an EMBL/GenBank/DDBJ whole genome shotgun (WGS) entry which is preliminary data.</text>
</comment>
<dbReference type="PROSITE" id="PS50850">
    <property type="entry name" value="MFS"/>
    <property type="match status" value="1"/>
</dbReference>
<feature type="transmembrane region" description="Helical" evidence="6">
    <location>
        <begin position="69"/>
        <end position="90"/>
    </location>
</feature>
<keyword evidence="3 6" id="KW-0812">Transmembrane</keyword>
<name>A0A6N6VM47_9HYPH</name>